<sequence>MAQSPTCVAYSQFVVAYQVSRTCVQPMYGYPQGAQYRYTPTKYSEGVSRQPLVFLHQSLEKPLDWHILWSPRRRKPRACCYSQRSLDQPATSSYLKEIRITVSNNGVPWTTFTTGRKGSPRWGRRGPDFHLSHNHGDRLAYTALETDICW</sequence>
<dbReference type="AlphaFoldDB" id="A0AAD7GB54"/>
<keyword evidence="2" id="KW-1185">Reference proteome</keyword>
<gene>
    <name evidence="1" type="ORF">B0H17DRAFT_1139422</name>
</gene>
<dbReference type="Proteomes" id="UP001221757">
    <property type="component" value="Unassembled WGS sequence"/>
</dbReference>
<dbReference type="EMBL" id="JARKIE010000135">
    <property type="protein sequence ID" value="KAJ7678351.1"/>
    <property type="molecule type" value="Genomic_DNA"/>
</dbReference>
<protein>
    <submittedName>
        <fullName evidence="1">Uncharacterized protein</fullName>
    </submittedName>
</protein>
<evidence type="ECO:0000313" key="1">
    <source>
        <dbReference type="EMBL" id="KAJ7678351.1"/>
    </source>
</evidence>
<reference evidence="1" key="1">
    <citation type="submission" date="2023-03" db="EMBL/GenBank/DDBJ databases">
        <title>Massive genome expansion in bonnet fungi (Mycena s.s.) driven by repeated elements and novel gene families across ecological guilds.</title>
        <authorList>
            <consortium name="Lawrence Berkeley National Laboratory"/>
            <person name="Harder C.B."/>
            <person name="Miyauchi S."/>
            <person name="Viragh M."/>
            <person name="Kuo A."/>
            <person name="Thoen E."/>
            <person name="Andreopoulos B."/>
            <person name="Lu D."/>
            <person name="Skrede I."/>
            <person name="Drula E."/>
            <person name="Henrissat B."/>
            <person name="Morin E."/>
            <person name="Kohler A."/>
            <person name="Barry K."/>
            <person name="LaButti K."/>
            <person name="Morin E."/>
            <person name="Salamov A."/>
            <person name="Lipzen A."/>
            <person name="Mereny Z."/>
            <person name="Hegedus B."/>
            <person name="Baldrian P."/>
            <person name="Stursova M."/>
            <person name="Weitz H."/>
            <person name="Taylor A."/>
            <person name="Grigoriev I.V."/>
            <person name="Nagy L.G."/>
            <person name="Martin F."/>
            <person name="Kauserud H."/>
        </authorList>
    </citation>
    <scope>NUCLEOTIDE SEQUENCE</scope>
    <source>
        <strain evidence="1">CBHHK067</strain>
    </source>
</reference>
<proteinExistence type="predicted"/>
<name>A0AAD7GB54_MYCRO</name>
<evidence type="ECO:0000313" key="2">
    <source>
        <dbReference type="Proteomes" id="UP001221757"/>
    </source>
</evidence>
<comment type="caution">
    <text evidence="1">The sequence shown here is derived from an EMBL/GenBank/DDBJ whole genome shotgun (WGS) entry which is preliminary data.</text>
</comment>
<accession>A0AAD7GB54</accession>
<organism evidence="1 2">
    <name type="scientific">Mycena rosella</name>
    <name type="common">Pink bonnet</name>
    <name type="synonym">Agaricus rosellus</name>
    <dbReference type="NCBI Taxonomy" id="1033263"/>
    <lineage>
        <taxon>Eukaryota</taxon>
        <taxon>Fungi</taxon>
        <taxon>Dikarya</taxon>
        <taxon>Basidiomycota</taxon>
        <taxon>Agaricomycotina</taxon>
        <taxon>Agaricomycetes</taxon>
        <taxon>Agaricomycetidae</taxon>
        <taxon>Agaricales</taxon>
        <taxon>Marasmiineae</taxon>
        <taxon>Mycenaceae</taxon>
        <taxon>Mycena</taxon>
    </lineage>
</organism>